<proteinExistence type="predicted"/>
<name>A0A1G9A7J3_9PROT</name>
<dbReference type="RefSeq" id="WP_091470059.1">
    <property type="nucleotide sequence ID" value="NZ_FNFX01000001.1"/>
</dbReference>
<reference evidence="3" key="1">
    <citation type="submission" date="2016-10" db="EMBL/GenBank/DDBJ databases">
        <authorList>
            <person name="Varghese N."/>
            <person name="Submissions S."/>
        </authorList>
    </citation>
    <scope>NUCLEOTIDE SEQUENCE [LARGE SCALE GENOMIC DNA]</scope>
    <source>
        <strain evidence="3">CBMB127</strain>
    </source>
</reference>
<dbReference type="AlphaFoldDB" id="A0A1G9A7J3"/>
<protein>
    <submittedName>
        <fullName evidence="2">Uncharacterized protein</fullName>
    </submittedName>
</protein>
<dbReference type="STRING" id="492660.SAMN05192566_0730"/>
<evidence type="ECO:0000256" key="1">
    <source>
        <dbReference type="SAM" id="Phobius"/>
    </source>
</evidence>
<gene>
    <name evidence="2" type="ORF">SAMN05192566_0730</name>
</gene>
<organism evidence="2 3">
    <name type="scientific">Methylophilus rhizosphaerae</name>
    <dbReference type="NCBI Taxonomy" id="492660"/>
    <lineage>
        <taxon>Bacteria</taxon>
        <taxon>Pseudomonadati</taxon>
        <taxon>Pseudomonadota</taxon>
        <taxon>Betaproteobacteria</taxon>
        <taxon>Nitrosomonadales</taxon>
        <taxon>Methylophilaceae</taxon>
        <taxon>Methylophilus</taxon>
    </lineage>
</organism>
<keyword evidence="3" id="KW-1185">Reference proteome</keyword>
<dbReference type="Proteomes" id="UP000198629">
    <property type="component" value="Unassembled WGS sequence"/>
</dbReference>
<evidence type="ECO:0000313" key="2">
    <source>
        <dbReference type="EMBL" id="SDK23277.1"/>
    </source>
</evidence>
<keyword evidence="1" id="KW-0812">Transmembrane</keyword>
<dbReference type="EMBL" id="FNFX01000001">
    <property type="protein sequence ID" value="SDK23277.1"/>
    <property type="molecule type" value="Genomic_DNA"/>
</dbReference>
<feature type="transmembrane region" description="Helical" evidence="1">
    <location>
        <begin position="213"/>
        <end position="234"/>
    </location>
</feature>
<accession>A0A1G9A7J3</accession>
<keyword evidence="1" id="KW-0472">Membrane</keyword>
<sequence>MDNDFAKELELFDDMDAYFDNKISNESDRSELRKFYNESGARDNEHINTQFKLWILQSNVLNETREMMNSFDKRFYDTVAEKLATTENVLNLFKDNLLTETDNTIKNHMETATNMSNQIAIRTNDCIIEVNQAFTEFNSILADKSSEFTSYIESQMSVIRNELDGKKMAQIATTELITTATMEMFPKIFRSVSKSELANFTEDMKNVWSKKRIVREIIVMSSSIFIGGGLLFMVSRFF</sequence>
<keyword evidence="1" id="KW-1133">Transmembrane helix</keyword>
<evidence type="ECO:0000313" key="3">
    <source>
        <dbReference type="Proteomes" id="UP000198629"/>
    </source>
</evidence>